<evidence type="ECO:0000256" key="4">
    <source>
        <dbReference type="ARBA" id="ARBA00022989"/>
    </source>
</evidence>
<dbReference type="Proteomes" id="UP000078532">
    <property type="component" value="Unassembled WGS sequence"/>
</dbReference>
<evidence type="ECO:0000256" key="1">
    <source>
        <dbReference type="ARBA" id="ARBA00004141"/>
    </source>
</evidence>
<name>A0A1B7LDN0_9FIRM</name>
<dbReference type="GO" id="GO:0035435">
    <property type="term" value="P:phosphate ion transmembrane transport"/>
    <property type="evidence" value="ECO:0007669"/>
    <property type="project" value="TreeGrafter"/>
</dbReference>
<dbReference type="GO" id="GO:0016020">
    <property type="term" value="C:membrane"/>
    <property type="evidence" value="ECO:0007669"/>
    <property type="project" value="UniProtKB-SubCell"/>
</dbReference>
<dbReference type="OrthoDB" id="9779554at2"/>
<evidence type="ECO:0000313" key="8">
    <source>
        <dbReference type="Proteomes" id="UP000078532"/>
    </source>
</evidence>
<sequence>MDTLLFTAVLLALAFDFVNGFHDTANAVATSLATGALNPRTAILLAVAMNFLGALTFTGVAGTVAGGVINPAGPAGDLNIIMAALMAATVWNLLTWFFGLPGSSSHALIGALAGAACLAAGPQGISGRGFGIILQALFFSPPLAFAAGFTVSGVLRLSRPGYRTSRSTRRLLALQRLAAAGQAFAHGTNDAQKTMGVITLALVTAGRQATFDVPLWVRLASALALALGTSLGGWRIIKTVGTGITRLTPRTGFAADLASVLVILGATACRLPVSTTHVVSSSITGVGAGGGRGLVRWATVSRIVLAWLLTLPASAALGALFYRLLAGPV</sequence>
<dbReference type="AlphaFoldDB" id="A0A1B7LDN0"/>
<evidence type="ECO:0000256" key="2">
    <source>
        <dbReference type="ARBA" id="ARBA00022448"/>
    </source>
</evidence>
<dbReference type="EMBL" id="LYVF01000167">
    <property type="protein sequence ID" value="OAT81204.1"/>
    <property type="molecule type" value="Genomic_DNA"/>
</dbReference>
<feature type="transmembrane region" description="Helical" evidence="6">
    <location>
        <begin position="304"/>
        <end position="325"/>
    </location>
</feature>
<protein>
    <submittedName>
        <fullName evidence="7">Inorganic phosphate transporter</fullName>
    </submittedName>
</protein>
<reference evidence="7 8" key="1">
    <citation type="submission" date="2016-04" db="EMBL/GenBank/DDBJ databases">
        <authorList>
            <person name="Evans L.H."/>
            <person name="Alamgir A."/>
            <person name="Owens N."/>
            <person name="Weber N.D."/>
            <person name="Virtaneva K."/>
            <person name="Barbian K."/>
            <person name="Babar A."/>
            <person name="Rosenke K."/>
        </authorList>
    </citation>
    <scope>NUCLEOTIDE SEQUENCE [LARGE SCALE GENOMIC DNA]</scope>
    <source>
        <strain evidence="7 8">LMa1</strain>
    </source>
</reference>
<dbReference type="Pfam" id="PF01384">
    <property type="entry name" value="PHO4"/>
    <property type="match status" value="2"/>
</dbReference>
<dbReference type="STRING" id="1838280.A6M21_11655"/>
<keyword evidence="3 6" id="KW-0812">Transmembrane</keyword>
<dbReference type="InterPro" id="IPR001204">
    <property type="entry name" value="Phos_transporter"/>
</dbReference>
<keyword evidence="5 6" id="KW-0472">Membrane</keyword>
<keyword evidence="4 6" id="KW-1133">Transmembrane helix</keyword>
<evidence type="ECO:0000256" key="6">
    <source>
        <dbReference type="SAM" id="Phobius"/>
    </source>
</evidence>
<keyword evidence="2" id="KW-0813">Transport</keyword>
<dbReference type="GO" id="GO:0005315">
    <property type="term" value="F:phosphate transmembrane transporter activity"/>
    <property type="evidence" value="ECO:0007669"/>
    <property type="project" value="InterPro"/>
</dbReference>
<dbReference type="PANTHER" id="PTHR11101:SF80">
    <property type="entry name" value="PHOSPHATE TRANSPORTER"/>
    <property type="match status" value="1"/>
</dbReference>
<gene>
    <name evidence="7" type="ORF">A6M21_11655</name>
</gene>
<evidence type="ECO:0000256" key="3">
    <source>
        <dbReference type="ARBA" id="ARBA00022692"/>
    </source>
</evidence>
<keyword evidence="8" id="KW-1185">Reference proteome</keyword>
<feature type="transmembrane region" description="Helical" evidence="6">
    <location>
        <begin position="254"/>
        <end position="273"/>
    </location>
</feature>
<feature type="transmembrane region" description="Helical" evidence="6">
    <location>
        <begin position="78"/>
        <end position="98"/>
    </location>
</feature>
<accession>A0A1B7LDN0</accession>
<evidence type="ECO:0000313" key="7">
    <source>
        <dbReference type="EMBL" id="OAT81204.1"/>
    </source>
</evidence>
<feature type="transmembrane region" description="Helical" evidence="6">
    <location>
        <begin position="104"/>
        <end position="121"/>
    </location>
</feature>
<comment type="caution">
    <text evidence="7">The sequence shown here is derived from an EMBL/GenBank/DDBJ whole genome shotgun (WGS) entry which is preliminary data.</text>
</comment>
<dbReference type="PANTHER" id="PTHR11101">
    <property type="entry name" value="PHOSPHATE TRANSPORTER"/>
    <property type="match status" value="1"/>
</dbReference>
<proteinExistence type="predicted"/>
<feature type="transmembrane region" description="Helical" evidence="6">
    <location>
        <begin position="215"/>
        <end position="234"/>
    </location>
</feature>
<evidence type="ECO:0000256" key="5">
    <source>
        <dbReference type="ARBA" id="ARBA00023136"/>
    </source>
</evidence>
<feature type="transmembrane region" description="Helical" evidence="6">
    <location>
        <begin position="133"/>
        <end position="155"/>
    </location>
</feature>
<feature type="transmembrane region" description="Helical" evidence="6">
    <location>
        <begin position="43"/>
        <end position="66"/>
    </location>
</feature>
<comment type="subcellular location">
    <subcellularLocation>
        <location evidence="1">Membrane</location>
        <topology evidence="1">Multi-pass membrane protein</topology>
    </subcellularLocation>
</comment>
<organism evidence="7 8">
    <name type="scientific">Desulfotomaculum copahuensis</name>
    <dbReference type="NCBI Taxonomy" id="1838280"/>
    <lineage>
        <taxon>Bacteria</taxon>
        <taxon>Bacillati</taxon>
        <taxon>Bacillota</taxon>
        <taxon>Clostridia</taxon>
        <taxon>Eubacteriales</taxon>
        <taxon>Desulfotomaculaceae</taxon>
        <taxon>Desulfotomaculum</taxon>
    </lineage>
</organism>